<feature type="transmembrane region" description="Helical" evidence="1">
    <location>
        <begin position="161"/>
        <end position="179"/>
    </location>
</feature>
<evidence type="ECO:0000259" key="2">
    <source>
        <dbReference type="Pfam" id="PF04892"/>
    </source>
</evidence>
<dbReference type="PANTHER" id="PTHR36834">
    <property type="entry name" value="MEMBRANE PROTEIN-RELATED"/>
    <property type="match status" value="1"/>
</dbReference>
<feature type="domain" description="VanZ-like" evidence="2">
    <location>
        <begin position="55"/>
        <end position="177"/>
    </location>
</feature>
<dbReference type="RefSeq" id="WP_249301305.1">
    <property type="nucleotide sequence ID" value="NZ_JACRSP010000005.1"/>
</dbReference>
<dbReference type="EMBL" id="JACRSP010000005">
    <property type="protein sequence ID" value="MBC8537068.1"/>
    <property type="molecule type" value="Genomic_DNA"/>
</dbReference>
<protein>
    <submittedName>
        <fullName evidence="3">VanZ family protein</fullName>
    </submittedName>
</protein>
<evidence type="ECO:0000313" key="4">
    <source>
        <dbReference type="Proteomes" id="UP000620366"/>
    </source>
</evidence>
<feature type="transmembrane region" description="Helical" evidence="1">
    <location>
        <begin position="135"/>
        <end position="155"/>
    </location>
</feature>
<organism evidence="3 4">
    <name type="scientific">Feifania hominis</name>
    <dbReference type="NCBI Taxonomy" id="2763660"/>
    <lineage>
        <taxon>Bacteria</taxon>
        <taxon>Bacillati</taxon>
        <taxon>Bacillota</taxon>
        <taxon>Clostridia</taxon>
        <taxon>Eubacteriales</taxon>
        <taxon>Feifaniaceae</taxon>
        <taxon>Feifania</taxon>
    </lineage>
</organism>
<feature type="transmembrane region" description="Helical" evidence="1">
    <location>
        <begin position="16"/>
        <end position="37"/>
    </location>
</feature>
<dbReference type="Pfam" id="PF04892">
    <property type="entry name" value="VanZ"/>
    <property type="match status" value="1"/>
</dbReference>
<dbReference type="AlphaFoldDB" id="A0A926DED3"/>
<dbReference type="InterPro" id="IPR006976">
    <property type="entry name" value="VanZ-like"/>
</dbReference>
<accession>A0A926DED3</accession>
<feature type="transmembrane region" description="Helical" evidence="1">
    <location>
        <begin position="107"/>
        <end position="128"/>
    </location>
</feature>
<keyword evidence="1" id="KW-0472">Membrane</keyword>
<dbReference type="Proteomes" id="UP000620366">
    <property type="component" value="Unassembled WGS sequence"/>
</dbReference>
<sequence length="194" mass="21211">MPVTQILSYCLGALRWAAALFAVFAAARVTLLVWRGVKNRPTRSLGQELGLWALVFYGCMLVSITVIRGGDFAPLWLGGAARVSLVPLRGLIGAFDPRDLWPFCYNLFGNLLWFVPVGLSPLVCSGLARAWRVALAAAGLSALIELSQLLLGTGVCDIDDWLLNIAGALLGYLIYYAAVGRRRSRFPEKMPWAR</sequence>
<gene>
    <name evidence="3" type="ORF">H8695_10255</name>
</gene>
<evidence type="ECO:0000313" key="3">
    <source>
        <dbReference type="EMBL" id="MBC8537068.1"/>
    </source>
</evidence>
<reference evidence="3" key="1">
    <citation type="submission" date="2020-08" db="EMBL/GenBank/DDBJ databases">
        <title>Genome public.</title>
        <authorList>
            <person name="Liu C."/>
            <person name="Sun Q."/>
        </authorList>
    </citation>
    <scope>NUCLEOTIDE SEQUENCE</scope>
    <source>
        <strain evidence="3">BX7</strain>
    </source>
</reference>
<keyword evidence="1" id="KW-0812">Transmembrane</keyword>
<comment type="caution">
    <text evidence="3">The sequence shown here is derived from an EMBL/GenBank/DDBJ whole genome shotgun (WGS) entry which is preliminary data.</text>
</comment>
<dbReference type="PANTHER" id="PTHR36834:SF1">
    <property type="entry name" value="INTEGRAL MEMBRANE PROTEIN"/>
    <property type="match status" value="1"/>
</dbReference>
<evidence type="ECO:0000256" key="1">
    <source>
        <dbReference type="SAM" id="Phobius"/>
    </source>
</evidence>
<keyword evidence="1" id="KW-1133">Transmembrane helix</keyword>
<proteinExistence type="predicted"/>
<dbReference type="InterPro" id="IPR053150">
    <property type="entry name" value="Teicoplanin_resist-assoc"/>
</dbReference>
<keyword evidence="4" id="KW-1185">Reference proteome</keyword>
<name>A0A926DED3_9FIRM</name>
<feature type="transmembrane region" description="Helical" evidence="1">
    <location>
        <begin position="49"/>
        <end position="67"/>
    </location>
</feature>